<evidence type="ECO:0000256" key="2">
    <source>
        <dbReference type="ARBA" id="ARBA00008959"/>
    </source>
</evidence>
<dbReference type="GO" id="GO:0000731">
    <property type="term" value="P:DNA synthesis involved in DNA repair"/>
    <property type="evidence" value="ECO:0007669"/>
    <property type="project" value="TreeGrafter"/>
</dbReference>
<dbReference type="GO" id="GO:0017116">
    <property type="term" value="F:single-stranded DNA helicase activity"/>
    <property type="evidence" value="ECO:0007669"/>
    <property type="project" value="TreeGrafter"/>
</dbReference>
<dbReference type="Gene3D" id="3.40.50.300">
    <property type="entry name" value="P-loop containing nucleotide triphosphate hydrolases"/>
    <property type="match status" value="1"/>
</dbReference>
<protein>
    <recommendedName>
        <fullName evidence="3">Replication-associated recombination protein A</fullName>
    </recommendedName>
</protein>
<keyword evidence="5" id="KW-0547">Nucleotide-binding</keyword>
<dbReference type="InterPro" id="IPR032423">
    <property type="entry name" value="AAA_assoc_2"/>
</dbReference>
<dbReference type="GO" id="GO:0003677">
    <property type="term" value="F:DNA binding"/>
    <property type="evidence" value="ECO:0007669"/>
    <property type="project" value="InterPro"/>
</dbReference>
<dbReference type="Pfam" id="PF00004">
    <property type="entry name" value="AAA"/>
    <property type="match status" value="1"/>
</dbReference>
<dbReference type="InterPro" id="IPR051314">
    <property type="entry name" value="AAA_ATPase_RarA/MGS1/WRNIP1"/>
</dbReference>
<evidence type="ECO:0000256" key="6">
    <source>
        <dbReference type="ARBA" id="ARBA00022840"/>
    </source>
</evidence>
<dbReference type="InterPro" id="IPR027417">
    <property type="entry name" value="P-loop_NTPase"/>
</dbReference>
<dbReference type="InterPro" id="IPR003593">
    <property type="entry name" value="AAA+_ATPase"/>
</dbReference>
<evidence type="ECO:0000259" key="7">
    <source>
        <dbReference type="SMART" id="SM00382"/>
    </source>
</evidence>
<evidence type="ECO:0000313" key="9">
    <source>
        <dbReference type="Proteomes" id="UP000422764"/>
    </source>
</evidence>
<dbReference type="SUPFAM" id="SSF48019">
    <property type="entry name" value="post-AAA+ oligomerization domain-like"/>
    <property type="match status" value="1"/>
</dbReference>
<dbReference type="InterPro" id="IPR008921">
    <property type="entry name" value="DNA_pol3_clamp-load_cplx_C"/>
</dbReference>
<evidence type="ECO:0000256" key="4">
    <source>
        <dbReference type="ARBA" id="ARBA00022705"/>
    </source>
</evidence>
<dbReference type="GO" id="GO:0016887">
    <property type="term" value="F:ATP hydrolysis activity"/>
    <property type="evidence" value="ECO:0007669"/>
    <property type="project" value="InterPro"/>
</dbReference>
<keyword evidence="4" id="KW-0235">DNA replication</keyword>
<evidence type="ECO:0000256" key="3">
    <source>
        <dbReference type="ARBA" id="ARBA00020776"/>
    </source>
</evidence>
<reference evidence="8 9" key="1">
    <citation type="submission" date="2019-12" db="EMBL/GenBank/DDBJ databases">
        <title>Genome sequenceing of Clostridium bovifaecis.</title>
        <authorList>
            <person name="Yao Y."/>
        </authorList>
    </citation>
    <scope>NUCLEOTIDE SEQUENCE [LARGE SCALE GENOMIC DNA]</scope>
    <source>
        <strain evidence="8 9">BXX</strain>
    </source>
</reference>
<dbReference type="InterPro" id="IPR021886">
    <property type="entry name" value="MgsA_C"/>
</dbReference>
<dbReference type="CDD" id="cd18139">
    <property type="entry name" value="HLD_clamp_RarA"/>
    <property type="match status" value="1"/>
</dbReference>
<dbReference type="Proteomes" id="UP000422764">
    <property type="component" value="Chromosome"/>
</dbReference>
<proteinExistence type="inferred from homology"/>
<dbReference type="PANTHER" id="PTHR13779">
    <property type="entry name" value="WERNER HELICASE-INTERACTING PROTEIN 1 FAMILY MEMBER"/>
    <property type="match status" value="1"/>
</dbReference>
<dbReference type="EMBL" id="CP046522">
    <property type="protein sequence ID" value="QGU96822.1"/>
    <property type="molecule type" value="Genomic_DNA"/>
</dbReference>
<accession>A0A6I6ESU9</accession>
<dbReference type="CDD" id="cd00009">
    <property type="entry name" value="AAA"/>
    <property type="match status" value="1"/>
</dbReference>
<dbReference type="Pfam" id="PF16193">
    <property type="entry name" value="AAA_assoc_2"/>
    <property type="match status" value="1"/>
</dbReference>
<dbReference type="PANTHER" id="PTHR13779:SF7">
    <property type="entry name" value="ATPASE WRNIP1"/>
    <property type="match status" value="1"/>
</dbReference>
<sequence>MDLFDLALSKNNTIRKPLAEKMRPRNLNEFSGQDNIVGKGRLLRRLIETDNLTSIVLYGPPGVGKTTLAHIISLETKSEFIRLNATSIGVKEIREYINKAEELIKFYGKRTIFFIDEIHALKKGSQQDALLDAVEKGTVILIGATTENPYFEINRALLSRSKIFQLELLKKEQIVNILKSALKDKERGYGNLNVKVDEESLGIIGELSGGDARSSLNTLELAVLSTNKNKDGVIFISKEIVKECIQKPIVNYDSSGDNHYDIISAFIKSIRGSDVDAALYWFGRMVIGGEDPRFIVRRLIVHASEDIGMADPQAMLIAHAAFNALETVGMPEARIPIAQAIIYLAKARKSNSVLLAVDKAIEEAKVNQYRVPSHLRDAHYNGAVDLGNAGYKYPHDYPEHYVEQEYFPQEMGKRTYYEDK</sequence>
<dbReference type="Pfam" id="PF12002">
    <property type="entry name" value="MgsA_C"/>
    <property type="match status" value="1"/>
</dbReference>
<evidence type="ECO:0000256" key="1">
    <source>
        <dbReference type="ARBA" id="ARBA00002393"/>
    </source>
</evidence>
<dbReference type="FunFam" id="3.40.50.300:FF:000137">
    <property type="entry name" value="Replication-associated recombination protein A"/>
    <property type="match status" value="1"/>
</dbReference>
<dbReference type="Gene3D" id="1.10.3710.10">
    <property type="entry name" value="DNA polymerase III clamp loader subunits, C-terminal domain"/>
    <property type="match status" value="1"/>
</dbReference>
<keyword evidence="6" id="KW-0067">ATP-binding</keyword>
<organism evidence="8 9">
    <name type="scientific">Clostridium bovifaecis</name>
    <dbReference type="NCBI Taxonomy" id="2184719"/>
    <lineage>
        <taxon>Bacteria</taxon>
        <taxon>Bacillati</taxon>
        <taxon>Bacillota</taxon>
        <taxon>Clostridia</taxon>
        <taxon>Eubacteriales</taxon>
        <taxon>Clostridiaceae</taxon>
        <taxon>Clostridium</taxon>
    </lineage>
</organism>
<comment type="function">
    <text evidence="1">DNA-dependent ATPase that plays important roles in cellular responses to stalled DNA replication processes.</text>
</comment>
<dbReference type="GO" id="GO:0005524">
    <property type="term" value="F:ATP binding"/>
    <property type="evidence" value="ECO:0007669"/>
    <property type="project" value="UniProtKB-KW"/>
</dbReference>
<dbReference type="Gene3D" id="1.10.8.60">
    <property type="match status" value="1"/>
</dbReference>
<name>A0A6I6ESU9_9CLOT</name>
<dbReference type="AlphaFoldDB" id="A0A6I6ESU9"/>
<dbReference type="SUPFAM" id="SSF52540">
    <property type="entry name" value="P-loop containing nucleoside triphosphate hydrolases"/>
    <property type="match status" value="1"/>
</dbReference>
<dbReference type="Gene3D" id="1.20.272.10">
    <property type="match status" value="1"/>
</dbReference>
<comment type="similarity">
    <text evidence="2">Belongs to the AAA ATPase family. RarA/MGS1/WRNIP1 subfamily.</text>
</comment>
<dbReference type="FunFam" id="1.10.8.60:FF:000029">
    <property type="entry name" value="Replication-associated recombination protein A"/>
    <property type="match status" value="1"/>
</dbReference>
<feature type="domain" description="AAA+ ATPase" evidence="7">
    <location>
        <begin position="51"/>
        <end position="172"/>
    </location>
</feature>
<dbReference type="InterPro" id="IPR003959">
    <property type="entry name" value="ATPase_AAA_core"/>
</dbReference>
<dbReference type="FunFam" id="1.20.272.10:FF:000001">
    <property type="entry name" value="Putative AAA family ATPase"/>
    <property type="match status" value="1"/>
</dbReference>
<keyword evidence="9" id="KW-1185">Reference proteome</keyword>
<dbReference type="GO" id="GO:0008047">
    <property type="term" value="F:enzyme activator activity"/>
    <property type="evidence" value="ECO:0007669"/>
    <property type="project" value="TreeGrafter"/>
</dbReference>
<evidence type="ECO:0000313" key="8">
    <source>
        <dbReference type="EMBL" id="QGU96822.1"/>
    </source>
</evidence>
<dbReference type="GO" id="GO:0006261">
    <property type="term" value="P:DNA-templated DNA replication"/>
    <property type="evidence" value="ECO:0007669"/>
    <property type="project" value="TreeGrafter"/>
</dbReference>
<dbReference type="SMART" id="SM00382">
    <property type="entry name" value="AAA"/>
    <property type="match status" value="1"/>
</dbReference>
<gene>
    <name evidence="8" type="ORF">GOM49_09520</name>
</gene>
<evidence type="ECO:0000256" key="5">
    <source>
        <dbReference type="ARBA" id="ARBA00022741"/>
    </source>
</evidence>